<dbReference type="GeneID" id="85386214"/>
<dbReference type="AlphaFoldDB" id="A0AAD8XET6"/>
<feature type="compositionally biased region" description="Low complexity" evidence="1">
    <location>
        <begin position="183"/>
        <end position="207"/>
    </location>
</feature>
<dbReference type="EMBL" id="JAHMHS010000044">
    <property type="protein sequence ID" value="KAK1725129.1"/>
    <property type="molecule type" value="Genomic_DNA"/>
</dbReference>
<evidence type="ECO:0000313" key="3">
    <source>
        <dbReference type="Proteomes" id="UP001244207"/>
    </source>
</evidence>
<dbReference type="Proteomes" id="UP001244207">
    <property type="component" value="Unassembled WGS sequence"/>
</dbReference>
<organism evidence="2 3">
    <name type="scientific">Glomerella acutata</name>
    <name type="common">Colletotrichum acutatum</name>
    <dbReference type="NCBI Taxonomy" id="27357"/>
    <lineage>
        <taxon>Eukaryota</taxon>
        <taxon>Fungi</taxon>
        <taxon>Dikarya</taxon>
        <taxon>Ascomycota</taxon>
        <taxon>Pezizomycotina</taxon>
        <taxon>Sordariomycetes</taxon>
        <taxon>Hypocreomycetidae</taxon>
        <taxon>Glomerellales</taxon>
        <taxon>Glomerellaceae</taxon>
        <taxon>Colletotrichum</taxon>
        <taxon>Colletotrichum acutatum species complex</taxon>
    </lineage>
</organism>
<dbReference type="RefSeq" id="XP_060365184.1">
    <property type="nucleotide sequence ID" value="XM_060502315.1"/>
</dbReference>
<proteinExistence type="predicted"/>
<evidence type="ECO:0000313" key="2">
    <source>
        <dbReference type="EMBL" id="KAK1725129.1"/>
    </source>
</evidence>
<feature type="region of interest" description="Disordered" evidence="1">
    <location>
        <begin position="183"/>
        <end position="232"/>
    </location>
</feature>
<protein>
    <submittedName>
        <fullName evidence="2">Uncharacterized protein</fullName>
    </submittedName>
</protein>
<reference evidence="2" key="1">
    <citation type="submission" date="2021-12" db="EMBL/GenBank/DDBJ databases">
        <title>Comparative genomics, transcriptomics and evolutionary studies reveal genomic signatures of adaptation to plant cell wall in hemibiotrophic fungi.</title>
        <authorList>
            <consortium name="DOE Joint Genome Institute"/>
            <person name="Baroncelli R."/>
            <person name="Diaz J.F."/>
            <person name="Benocci T."/>
            <person name="Peng M."/>
            <person name="Battaglia E."/>
            <person name="Haridas S."/>
            <person name="Andreopoulos W."/>
            <person name="Labutti K."/>
            <person name="Pangilinan J."/>
            <person name="Floch G.L."/>
            <person name="Makela M.R."/>
            <person name="Henrissat B."/>
            <person name="Grigoriev I.V."/>
            <person name="Crouch J.A."/>
            <person name="De Vries R.P."/>
            <person name="Sukno S.A."/>
            <person name="Thon M.R."/>
        </authorList>
    </citation>
    <scope>NUCLEOTIDE SEQUENCE</scope>
    <source>
        <strain evidence="2">CBS 112980</strain>
    </source>
</reference>
<evidence type="ECO:0000256" key="1">
    <source>
        <dbReference type="SAM" id="MobiDB-lite"/>
    </source>
</evidence>
<sequence>MPPKSDSAIHTSLILEILGVYQQLLAITLVHQNRFSNCCSTPIAIMSRYLLPILAATAVLAKTDLAGCASLTYTYPGPSGVSIKTVIHYVPETHEICTPLDCGGTDPASGKKIPGCPGYSGTETITMSFLSSCATVKPPTVTITQTLATPGSNSGVGSTTVTVTPPTTTSTIIKTVTTSVTSPLSSLTPSGVTTRTGGTGSTLITSTEGEDVPTGTGSGAEPSSSTVPAGAGSTARAGMAAVLGVAAAVVVFA</sequence>
<gene>
    <name evidence="2" type="ORF">BDZ83DRAFT_312896</name>
</gene>
<comment type="caution">
    <text evidence="2">The sequence shown here is derived from an EMBL/GenBank/DDBJ whole genome shotgun (WGS) entry which is preliminary data.</text>
</comment>
<accession>A0AAD8XET6</accession>
<name>A0AAD8XET6_GLOAC</name>
<keyword evidence="3" id="KW-1185">Reference proteome</keyword>